<name>A0AAV1U5U8_9STRA</name>
<comment type="catalytic activity">
    <reaction evidence="1">
        <text>S-ubiquitinyl-[E2 ubiquitin-conjugating enzyme]-L-cysteine + [acceptor protein]-L-lysine = [E2 ubiquitin-conjugating enzyme]-L-cysteine + N(6)-ubiquitinyl-[acceptor protein]-L-lysine.</text>
        <dbReference type="EC" id="2.3.2.27"/>
    </reaction>
</comment>
<evidence type="ECO:0000313" key="16">
    <source>
        <dbReference type="EMBL" id="CAK7929232.1"/>
    </source>
</evidence>
<keyword evidence="6" id="KW-0479">Metal-binding</keyword>
<feature type="chain" id="PRO_5043483250" description="RING-type E3 ubiquitin transferase" evidence="14">
    <location>
        <begin position="22"/>
        <end position="428"/>
    </location>
</feature>
<dbReference type="InterPro" id="IPR003137">
    <property type="entry name" value="PA_domain"/>
</dbReference>
<evidence type="ECO:0000256" key="11">
    <source>
        <dbReference type="ARBA" id="ARBA00023136"/>
    </source>
</evidence>
<feature type="signal peptide" evidence="14">
    <location>
        <begin position="1"/>
        <end position="21"/>
    </location>
</feature>
<dbReference type="InterPro" id="IPR013083">
    <property type="entry name" value="Znf_RING/FYVE/PHD"/>
</dbReference>
<proteinExistence type="predicted"/>
<dbReference type="Pfam" id="PF13639">
    <property type="entry name" value="zf-RING_2"/>
    <property type="match status" value="1"/>
</dbReference>
<dbReference type="CDD" id="cd16454">
    <property type="entry name" value="RING-H2_PA-TM-RING"/>
    <property type="match status" value="1"/>
</dbReference>
<dbReference type="EMBL" id="CAKLBY020000153">
    <property type="protein sequence ID" value="CAK7929232.1"/>
    <property type="molecule type" value="Genomic_DNA"/>
</dbReference>
<evidence type="ECO:0000256" key="13">
    <source>
        <dbReference type="SAM" id="Phobius"/>
    </source>
</evidence>
<dbReference type="GO" id="GO:0016567">
    <property type="term" value="P:protein ubiquitination"/>
    <property type="evidence" value="ECO:0007669"/>
    <property type="project" value="TreeGrafter"/>
</dbReference>
<dbReference type="PANTHER" id="PTHR45977">
    <property type="entry name" value="TARGET OF ERK KINASE MPK-1"/>
    <property type="match status" value="1"/>
</dbReference>
<comment type="caution">
    <text evidence="16">The sequence shown here is derived from an EMBL/GenBank/DDBJ whole genome shotgun (WGS) entry which is preliminary data.</text>
</comment>
<feature type="domain" description="RING-type" evidence="15">
    <location>
        <begin position="325"/>
        <end position="367"/>
    </location>
</feature>
<keyword evidence="7 12" id="KW-0863">Zinc-finger</keyword>
<reference evidence="16" key="1">
    <citation type="submission" date="2024-01" db="EMBL/GenBank/DDBJ databases">
        <authorList>
            <person name="Webb A."/>
        </authorList>
    </citation>
    <scope>NUCLEOTIDE SEQUENCE</scope>
    <source>
        <strain evidence="16">Pm1</strain>
    </source>
</reference>
<dbReference type="GO" id="GO:0006511">
    <property type="term" value="P:ubiquitin-dependent protein catabolic process"/>
    <property type="evidence" value="ECO:0007669"/>
    <property type="project" value="TreeGrafter"/>
</dbReference>
<keyword evidence="14" id="KW-0732">Signal</keyword>
<sequence length="428" mass="47569">MPRLLLLPSLLLVLLASCVSPLVIESPVCRLLTHVSSEFTNLTVLESGGLQDYPIVPVWPFTACEPLRGQNLTGKVALVLRGDCNFVQKVWHAQRALAAAVVVMDNELRHEPPYHIIMMKDDMASRLRVPSVFVPYTSGEWLLDAISRAVPWDPLRVTVSVSGELPRPSTPNRWLKRVIAYIFLISFVCALSSGLGLLSSAIFQWVGKTRRSRVAKQLPIAKYERNMQRTLLAHLLKSQFVVDRLPFTAIENVAHFGCDNHPHADSDSVVVTTDASASTNKMTQTVASGDNCFIEEEGKHVQQEKRLIMDEMTYQSSSGSDTETCSICLDDFEDGADVKVLPCQHFFHVDCINPWLEGQSGRCPLCKQDAIATVSGEAKKVFGFALPRIDQILQQEHWVHTFFLMLPASFISCLLVNVAASIIGTVWP</sequence>
<dbReference type="Gene3D" id="3.50.30.30">
    <property type="match status" value="1"/>
</dbReference>
<dbReference type="GO" id="GO:0061630">
    <property type="term" value="F:ubiquitin protein ligase activity"/>
    <property type="evidence" value="ECO:0007669"/>
    <property type="project" value="UniProtKB-EC"/>
</dbReference>
<dbReference type="GO" id="GO:0008270">
    <property type="term" value="F:zinc ion binding"/>
    <property type="evidence" value="ECO:0007669"/>
    <property type="project" value="UniProtKB-KW"/>
</dbReference>
<dbReference type="SMART" id="SM00184">
    <property type="entry name" value="RING"/>
    <property type="match status" value="1"/>
</dbReference>
<dbReference type="Gene3D" id="3.30.40.10">
    <property type="entry name" value="Zinc/RING finger domain, C3HC4 (zinc finger)"/>
    <property type="match status" value="1"/>
</dbReference>
<feature type="transmembrane region" description="Helical" evidence="13">
    <location>
        <begin position="402"/>
        <end position="427"/>
    </location>
</feature>
<evidence type="ECO:0000256" key="4">
    <source>
        <dbReference type="ARBA" id="ARBA00022679"/>
    </source>
</evidence>
<gene>
    <name evidence="16" type="ORF">PM001_LOCUS14382</name>
</gene>
<evidence type="ECO:0000259" key="15">
    <source>
        <dbReference type="PROSITE" id="PS50089"/>
    </source>
</evidence>
<dbReference type="Proteomes" id="UP001162060">
    <property type="component" value="Unassembled WGS sequence"/>
</dbReference>
<dbReference type="PROSITE" id="PS51257">
    <property type="entry name" value="PROKAR_LIPOPROTEIN"/>
    <property type="match status" value="1"/>
</dbReference>
<dbReference type="PROSITE" id="PS50089">
    <property type="entry name" value="ZF_RING_2"/>
    <property type="match status" value="1"/>
</dbReference>
<dbReference type="AlphaFoldDB" id="A0AAV1U5U8"/>
<dbReference type="InterPro" id="IPR001841">
    <property type="entry name" value="Znf_RING"/>
</dbReference>
<evidence type="ECO:0000256" key="8">
    <source>
        <dbReference type="ARBA" id="ARBA00022786"/>
    </source>
</evidence>
<evidence type="ECO:0000256" key="2">
    <source>
        <dbReference type="ARBA" id="ARBA00004141"/>
    </source>
</evidence>
<dbReference type="GO" id="GO:0016020">
    <property type="term" value="C:membrane"/>
    <property type="evidence" value="ECO:0007669"/>
    <property type="project" value="UniProtKB-SubCell"/>
</dbReference>
<dbReference type="SMART" id="SM00744">
    <property type="entry name" value="RINGv"/>
    <property type="match status" value="1"/>
</dbReference>
<dbReference type="SUPFAM" id="SSF52025">
    <property type="entry name" value="PA domain"/>
    <property type="match status" value="1"/>
</dbReference>
<evidence type="ECO:0000256" key="5">
    <source>
        <dbReference type="ARBA" id="ARBA00022692"/>
    </source>
</evidence>
<keyword evidence="5 13" id="KW-0812">Transmembrane</keyword>
<keyword evidence="10 13" id="KW-1133">Transmembrane helix</keyword>
<dbReference type="EC" id="2.3.2.27" evidence="3"/>
<evidence type="ECO:0000256" key="1">
    <source>
        <dbReference type="ARBA" id="ARBA00000900"/>
    </source>
</evidence>
<evidence type="ECO:0000256" key="3">
    <source>
        <dbReference type="ARBA" id="ARBA00012483"/>
    </source>
</evidence>
<keyword evidence="11 13" id="KW-0472">Membrane</keyword>
<dbReference type="InterPro" id="IPR011016">
    <property type="entry name" value="Znf_RING-CH"/>
</dbReference>
<evidence type="ECO:0000256" key="9">
    <source>
        <dbReference type="ARBA" id="ARBA00022833"/>
    </source>
</evidence>
<keyword evidence="9" id="KW-0862">Zinc</keyword>
<evidence type="ECO:0000313" key="17">
    <source>
        <dbReference type="Proteomes" id="UP001162060"/>
    </source>
</evidence>
<evidence type="ECO:0000256" key="7">
    <source>
        <dbReference type="ARBA" id="ARBA00022771"/>
    </source>
</evidence>
<dbReference type="PANTHER" id="PTHR45977:SF4">
    <property type="entry name" value="RING-TYPE DOMAIN-CONTAINING PROTEIN"/>
    <property type="match status" value="1"/>
</dbReference>
<dbReference type="InterPro" id="IPR046450">
    <property type="entry name" value="PA_dom_sf"/>
</dbReference>
<evidence type="ECO:0000256" key="12">
    <source>
        <dbReference type="PROSITE-ProRule" id="PRU00175"/>
    </source>
</evidence>
<evidence type="ECO:0000256" key="6">
    <source>
        <dbReference type="ARBA" id="ARBA00022723"/>
    </source>
</evidence>
<evidence type="ECO:0000256" key="10">
    <source>
        <dbReference type="ARBA" id="ARBA00022989"/>
    </source>
</evidence>
<comment type="subcellular location">
    <subcellularLocation>
        <location evidence="2">Membrane</location>
        <topology evidence="2">Multi-pass membrane protein</topology>
    </subcellularLocation>
</comment>
<keyword evidence="8" id="KW-0833">Ubl conjugation pathway</keyword>
<evidence type="ECO:0000256" key="14">
    <source>
        <dbReference type="SAM" id="SignalP"/>
    </source>
</evidence>
<feature type="transmembrane region" description="Helical" evidence="13">
    <location>
        <begin position="178"/>
        <end position="203"/>
    </location>
</feature>
<keyword evidence="4" id="KW-0808">Transferase</keyword>
<accession>A0AAV1U5U8</accession>
<organism evidence="16 17">
    <name type="scientific">Peronospora matthiolae</name>
    <dbReference type="NCBI Taxonomy" id="2874970"/>
    <lineage>
        <taxon>Eukaryota</taxon>
        <taxon>Sar</taxon>
        <taxon>Stramenopiles</taxon>
        <taxon>Oomycota</taxon>
        <taxon>Peronosporomycetes</taxon>
        <taxon>Peronosporales</taxon>
        <taxon>Peronosporaceae</taxon>
        <taxon>Peronospora</taxon>
    </lineage>
</organism>
<protein>
    <recommendedName>
        <fullName evidence="3">RING-type E3 ubiquitin transferase</fullName>
        <ecNumber evidence="3">2.3.2.27</ecNumber>
    </recommendedName>
</protein>
<dbReference type="SUPFAM" id="SSF57850">
    <property type="entry name" value="RING/U-box"/>
    <property type="match status" value="1"/>
</dbReference>
<dbReference type="Pfam" id="PF02225">
    <property type="entry name" value="PA"/>
    <property type="match status" value="1"/>
</dbReference>